<reference evidence="9 10" key="1">
    <citation type="submission" date="2016-10" db="EMBL/GenBank/DDBJ databases">
        <authorList>
            <person name="de Groot N.N."/>
        </authorList>
    </citation>
    <scope>NUCLEOTIDE SEQUENCE [LARGE SCALE GENOMIC DNA]</scope>
    <source>
        <strain evidence="9 10">HLD2</strain>
    </source>
</reference>
<dbReference type="HAMAP" id="MF_00171">
    <property type="entry name" value="TruA"/>
    <property type="match status" value="1"/>
</dbReference>
<dbReference type="FunFam" id="3.30.70.580:FF:000001">
    <property type="entry name" value="tRNA pseudouridine synthase A"/>
    <property type="match status" value="1"/>
</dbReference>
<feature type="active site" description="Nucleophile" evidence="4 5">
    <location>
        <position position="52"/>
    </location>
</feature>
<dbReference type="Gene3D" id="3.30.70.660">
    <property type="entry name" value="Pseudouridine synthase I, catalytic domain, C-terminal subdomain"/>
    <property type="match status" value="1"/>
</dbReference>
<accession>A0A1G5QPF4</accession>
<dbReference type="GO" id="GO:0003723">
    <property type="term" value="F:RNA binding"/>
    <property type="evidence" value="ECO:0007669"/>
    <property type="project" value="InterPro"/>
</dbReference>
<dbReference type="EMBL" id="FMWD01000007">
    <property type="protein sequence ID" value="SCZ63764.1"/>
    <property type="molecule type" value="Genomic_DNA"/>
</dbReference>
<keyword evidence="3 4" id="KW-0413">Isomerase</keyword>
<dbReference type="STRING" id="415747.SAMN03097708_02548"/>
<comment type="subunit">
    <text evidence="4">Homodimer.</text>
</comment>
<dbReference type="GO" id="GO:0160147">
    <property type="term" value="F:tRNA pseudouridine(38-40) synthase activity"/>
    <property type="evidence" value="ECO:0007669"/>
    <property type="project" value="UniProtKB-EC"/>
</dbReference>
<evidence type="ECO:0000256" key="5">
    <source>
        <dbReference type="PIRSR" id="PIRSR001430-1"/>
    </source>
</evidence>
<evidence type="ECO:0000256" key="7">
    <source>
        <dbReference type="RuleBase" id="RU003792"/>
    </source>
</evidence>
<comment type="caution">
    <text evidence="4">Lacks conserved residue(s) required for the propagation of feature annotation.</text>
</comment>
<dbReference type="InterPro" id="IPR020094">
    <property type="entry name" value="TruA/RsuA/RluB/E/F_N"/>
</dbReference>
<proteinExistence type="inferred from homology"/>
<evidence type="ECO:0000313" key="9">
    <source>
        <dbReference type="EMBL" id="SCZ63764.1"/>
    </source>
</evidence>
<dbReference type="InterPro" id="IPR001406">
    <property type="entry name" value="PsdUridine_synth_TruA"/>
</dbReference>
<dbReference type="InterPro" id="IPR020103">
    <property type="entry name" value="PsdUridine_synth_cat_dom_sf"/>
</dbReference>
<keyword evidence="10" id="KW-1185">Reference proteome</keyword>
<dbReference type="SUPFAM" id="SSF55120">
    <property type="entry name" value="Pseudouridine synthase"/>
    <property type="match status" value="1"/>
</dbReference>
<comment type="catalytic activity">
    <reaction evidence="4 7">
        <text>uridine(38/39/40) in tRNA = pseudouridine(38/39/40) in tRNA</text>
        <dbReference type="Rhea" id="RHEA:22376"/>
        <dbReference type="Rhea" id="RHEA-COMP:10085"/>
        <dbReference type="Rhea" id="RHEA-COMP:10087"/>
        <dbReference type="ChEBI" id="CHEBI:65314"/>
        <dbReference type="ChEBI" id="CHEBI:65315"/>
        <dbReference type="EC" id="5.4.99.12"/>
    </reaction>
</comment>
<organism evidence="9 10">
    <name type="scientific">Thiohalomonas denitrificans</name>
    <dbReference type="NCBI Taxonomy" id="415747"/>
    <lineage>
        <taxon>Bacteria</taxon>
        <taxon>Pseudomonadati</taxon>
        <taxon>Pseudomonadota</taxon>
        <taxon>Gammaproteobacteria</taxon>
        <taxon>Thiohalomonadales</taxon>
        <taxon>Thiohalomonadaceae</taxon>
        <taxon>Thiohalomonas</taxon>
    </lineage>
</organism>
<dbReference type="PANTHER" id="PTHR11142">
    <property type="entry name" value="PSEUDOURIDYLATE SYNTHASE"/>
    <property type="match status" value="1"/>
</dbReference>
<evidence type="ECO:0000256" key="3">
    <source>
        <dbReference type="ARBA" id="ARBA00023235"/>
    </source>
</evidence>
<feature type="domain" description="Pseudouridine synthase I TruA alpha/beta" evidence="8">
    <location>
        <begin position="144"/>
        <end position="245"/>
    </location>
</feature>
<dbReference type="CDD" id="cd02570">
    <property type="entry name" value="PseudoU_synth_EcTruA"/>
    <property type="match status" value="1"/>
</dbReference>
<dbReference type="AlphaFoldDB" id="A0A1G5QPF4"/>
<sequence>MRIAFGVEYDGSRYCGWQLQKQKVPTVQGAVETALSKVADTPVRVHCAGRTDTGVHATEQVIHIDTEVEREERAWVFGGNANLPKDVAILWMKAVPDDFHARFSAVRRSYRYVIFNRAVRPTFLQHRVSWACRPLDESRMAEGARHLLGEHDFSSYRAVACQAKSPVRTLHRLDVSRQGRFIFLDLEANGFLHHMVRNIAGVLMAIGSGGQEPGWTKEVLEARDRTLGGVTAPPHGLYLTGVGYPERFGLPSLSQESVVW</sequence>
<evidence type="ECO:0000256" key="1">
    <source>
        <dbReference type="ARBA" id="ARBA00009375"/>
    </source>
</evidence>
<dbReference type="EC" id="5.4.99.12" evidence="4"/>
<gene>
    <name evidence="4" type="primary">truA</name>
    <name evidence="9" type="ORF">SAMN03097708_02548</name>
</gene>
<evidence type="ECO:0000256" key="4">
    <source>
        <dbReference type="HAMAP-Rule" id="MF_00171"/>
    </source>
</evidence>
<dbReference type="NCBIfam" id="TIGR00071">
    <property type="entry name" value="hisT_truA"/>
    <property type="match status" value="1"/>
</dbReference>
<dbReference type="GO" id="GO:0031119">
    <property type="term" value="P:tRNA pseudouridine synthesis"/>
    <property type="evidence" value="ECO:0007669"/>
    <property type="project" value="UniProtKB-UniRule"/>
</dbReference>
<evidence type="ECO:0000313" key="10">
    <source>
        <dbReference type="Proteomes" id="UP000199648"/>
    </source>
</evidence>
<dbReference type="Gene3D" id="3.30.70.580">
    <property type="entry name" value="Pseudouridine synthase I, catalytic domain, N-terminal subdomain"/>
    <property type="match status" value="1"/>
</dbReference>
<protein>
    <recommendedName>
        <fullName evidence="4">tRNA pseudouridine synthase A</fullName>
        <ecNumber evidence="4">5.4.99.12</ecNumber>
    </recommendedName>
    <alternativeName>
        <fullName evidence="4">tRNA pseudouridine(38-40) synthase</fullName>
    </alternativeName>
    <alternativeName>
        <fullName evidence="4">tRNA pseudouridylate synthase I</fullName>
    </alternativeName>
    <alternativeName>
        <fullName evidence="4">tRNA-uridine isomerase I</fullName>
    </alternativeName>
</protein>
<dbReference type="InterPro" id="IPR020097">
    <property type="entry name" value="PsdUridine_synth_TruA_a/b_dom"/>
</dbReference>
<feature type="domain" description="Pseudouridine synthase I TruA alpha/beta" evidence="8">
    <location>
        <begin position="8"/>
        <end position="103"/>
    </location>
</feature>
<dbReference type="OrthoDB" id="9811823at2"/>
<comment type="similarity">
    <text evidence="1 4 7">Belongs to the tRNA pseudouridine synthase TruA family.</text>
</comment>
<comment type="function">
    <text evidence="4">Formation of pseudouridine at positions 38, 39 and 40 in the anticodon stem and loop of transfer RNAs.</text>
</comment>
<evidence type="ECO:0000256" key="2">
    <source>
        <dbReference type="ARBA" id="ARBA00022694"/>
    </source>
</evidence>
<dbReference type="RefSeq" id="WP_092997742.1">
    <property type="nucleotide sequence ID" value="NZ_FMWD01000007.1"/>
</dbReference>
<dbReference type="Pfam" id="PF01416">
    <property type="entry name" value="PseudoU_synth_1"/>
    <property type="match status" value="2"/>
</dbReference>
<dbReference type="Proteomes" id="UP000199648">
    <property type="component" value="Unassembled WGS sequence"/>
</dbReference>
<dbReference type="PIRSF" id="PIRSF001430">
    <property type="entry name" value="tRNA_psdUrid_synth"/>
    <property type="match status" value="1"/>
</dbReference>
<evidence type="ECO:0000256" key="6">
    <source>
        <dbReference type="PIRSR" id="PIRSR001430-2"/>
    </source>
</evidence>
<keyword evidence="2 4" id="KW-0819">tRNA processing</keyword>
<feature type="binding site" evidence="4 6">
    <location>
        <position position="110"/>
    </location>
    <ligand>
        <name>substrate</name>
    </ligand>
</feature>
<evidence type="ECO:0000259" key="8">
    <source>
        <dbReference type="Pfam" id="PF01416"/>
    </source>
</evidence>
<dbReference type="InterPro" id="IPR020095">
    <property type="entry name" value="PsdUridine_synth_TruA_C"/>
</dbReference>
<name>A0A1G5QPF4_9GAMM</name>
<dbReference type="PANTHER" id="PTHR11142:SF0">
    <property type="entry name" value="TRNA PSEUDOURIDINE SYNTHASE-LIKE 1"/>
    <property type="match status" value="1"/>
</dbReference>